<protein>
    <recommendedName>
        <fullName evidence="7">GRF-type domain-containing protein</fullName>
    </recommendedName>
</protein>
<keyword evidence="6" id="KW-0812">Transmembrane</keyword>
<evidence type="ECO:0000256" key="3">
    <source>
        <dbReference type="ARBA" id="ARBA00022833"/>
    </source>
</evidence>
<reference evidence="8" key="2">
    <citation type="journal article" date="2015" name="Data Brief">
        <title>Shoot transcriptome of the giant reed, Arundo donax.</title>
        <authorList>
            <person name="Barrero R.A."/>
            <person name="Guerrero F.D."/>
            <person name="Moolhuijzen P."/>
            <person name="Goolsby J.A."/>
            <person name="Tidwell J."/>
            <person name="Bellgard S.E."/>
            <person name="Bellgard M.I."/>
        </authorList>
    </citation>
    <scope>NUCLEOTIDE SEQUENCE</scope>
    <source>
        <tissue evidence="8">Shoot tissue taken approximately 20 cm above the soil surface</tissue>
    </source>
</reference>
<proteinExistence type="predicted"/>
<feature type="region of interest" description="Disordered" evidence="5">
    <location>
        <begin position="1"/>
        <end position="20"/>
    </location>
</feature>
<evidence type="ECO:0000256" key="4">
    <source>
        <dbReference type="PROSITE-ProRule" id="PRU01343"/>
    </source>
</evidence>
<keyword evidence="6" id="KW-0472">Membrane</keyword>
<keyword evidence="3" id="KW-0862">Zinc</keyword>
<name>A0A0A9AR35_ARUDO</name>
<feature type="compositionally biased region" description="Polar residues" evidence="5">
    <location>
        <begin position="1"/>
        <end position="13"/>
    </location>
</feature>
<evidence type="ECO:0000256" key="1">
    <source>
        <dbReference type="ARBA" id="ARBA00022723"/>
    </source>
</evidence>
<evidence type="ECO:0000256" key="6">
    <source>
        <dbReference type="SAM" id="Phobius"/>
    </source>
</evidence>
<accession>A0A0A9AR35</accession>
<keyword evidence="2 4" id="KW-0863">Zinc-finger</keyword>
<dbReference type="InterPro" id="IPR010666">
    <property type="entry name" value="Znf_GRF"/>
</dbReference>
<dbReference type="GO" id="GO:0008270">
    <property type="term" value="F:zinc ion binding"/>
    <property type="evidence" value="ECO:0007669"/>
    <property type="project" value="UniProtKB-KW"/>
</dbReference>
<keyword evidence="6" id="KW-1133">Transmembrane helix</keyword>
<feature type="transmembrane region" description="Helical" evidence="6">
    <location>
        <begin position="145"/>
        <end position="166"/>
    </location>
</feature>
<sequence>MSTSSAAHSKGTNPSSSSWSLQFPPSGLSLIQCPNCKKENVLELTATTTKNYGRKFFKCPRNQRALPNRCRFYMFQQEYEELLGSMESTGGIVGVNLDVVEQHELGNLQMELEEVKKELALMKNSAQVLSSVASMVAEMHGWGKCLVVLACVNVVFVMLSVIVLLVR</sequence>
<feature type="domain" description="GRF-type" evidence="7">
    <location>
        <begin position="33"/>
        <end position="79"/>
    </location>
</feature>
<evidence type="ECO:0000256" key="2">
    <source>
        <dbReference type="ARBA" id="ARBA00022771"/>
    </source>
</evidence>
<keyword evidence="1" id="KW-0479">Metal-binding</keyword>
<dbReference type="PROSITE" id="PS51999">
    <property type="entry name" value="ZF_GRF"/>
    <property type="match status" value="1"/>
</dbReference>
<dbReference type="PANTHER" id="PTHR33680">
    <property type="entry name" value="OS07G0190500 PROTEIN"/>
    <property type="match status" value="1"/>
</dbReference>
<dbReference type="PANTHER" id="PTHR33680:SF7">
    <property type="entry name" value="OS02G0474200 PROTEIN"/>
    <property type="match status" value="1"/>
</dbReference>
<evidence type="ECO:0000256" key="5">
    <source>
        <dbReference type="SAM" id="MobiDB-lite"/>
    </source>
</evidence>
<reference evidence="8" key="1">
    <citation type="submission" date="2014-09" db="EMBL/GenBank/DDBJ databases">
        <authorList>
            <person name="Magalhaes I.L.F."/>
            <person name="Oliveira U."/>
            <person name="Santos F.R."/>
            <person name="Vidigal T.H.D.A."/>
            <person name="Brescovit A.D."/>
            <person name="Santos A.J."/>
        </authorList>
    </citation>
    <scope>NUCLEOTIDE SEQUENCE</scope>
    <source>
        <tissue evidence="8">Shoot tissue taken approximately 20 cm above the soil surface</tissue>
    </source>
</reference>
<dbReference type="AlphaFoldDB" id="A0A0A9AR35"/>
<evidence type="ECO:0000259" key="7">
    <source>
        <dbReference type="PROSITE" id="PS51999"/>
    </source>
</evidence>
<dbReference type="EMBL" id="GBRH01248358">
    <property type="protein sequence ID" value="JAD49537.1"/>
    <property type="molecule type" value="Transcribed_RNA"/>
</dbReference>
<evidence type="ECO:0000313" key="8">
    <source>
        <dbReference type="EMBL" id="JAD49537.1"/>
    </source>
</evidence>
<organism evidence="8">
    <name type="scientific">Arundo donax</name>
    <name type="common">Giant reed</name>
    <name type="synonym">Donax arundinaceus</name>
    <dbReference type="NCBI Taxonomy" id="35708"/>
    <lineage>
        <taxon>Eukaryota</taxon>
        <taxon>Viridiplantae</taxon>
        <taxon>Streptophyta</taxon>
        <taxon>Embryophyta</taxon>
        <taxon>Tracheophyta</taxon>
        <taxon>Spermatophyta</taxon>
        <taxon>Magnoliopsida</taxon>
        <taxon>Liliopsida</taxon>
        <taxon>Poales</taxon>
        <taxon>Poaceae</taxon>
        <taxon>PACMAD clade</taxon>
        <taxon>Arundinoideae</taxon>
        <taxon>Arundineae</taxon>
        <taxon>Arundo</taxon>
    </lineage>
</organism>